<evidence type="ECO:0000256" key="6">
    <source>
        <dbReference type="ARBA" id="ARBA00023136"/>
    </source>
</evidence>
<proteinExistence type="inferred from homology"/>
<dbReference type="InterPro" id="IPR035968">
    <property type="entry name" value="ATP_synth_F1_ATPase_gsu"/>
</dbReference>
<keyword evidence="3" id="KW-0813">Transport</keyword>
<dbReference type="SUPFAM" id="SSF52943">
    <property type="entry name" value="ATP synthase (F1-ATPase), gamma subunit"/>
    <property type="match status" value="2"/>
</dbReference>
<keyword evidence="4" id="KW-0375">Hydrogen ion transport</keyword>
<keyword evidence="5" id="KW-0406">Ion transport</keyword>
<evidence type="ECO:0000313" key="11">
    <source>
        <dbReference type="EMBL" id="PFX29668.1"/>
    </source>
</evidence>
<accession>A0A2B4SM55</accession>
<dbReference type="FunFam" id="1.10.287.80:FF:000007">
    <property type="entry name" value="ATP synthase gamma chain"/>
    <property type="match status" value="1"/>
</dbReference>
<dbReference type="Pfam" id="PF00231">
    <property type="entry name" value="ATP-synt"/>
    <property type="match status" value="1"/>
</dbReference>
<evidence type="ECO:0000256" key="7">
    <source>
        <dbReference type="ARBA" id="ARBA00023196"/>
    </source>
</evidence>
<name>A0A2B4SM55_STYPI</name>
<dbReference type="AlphaFoldDB" id="A0A2B4SM55"/>
<dbReference type="EMBL" id="LSMT01000062">
    <property type="protein sequence ID" value="PFX29668.1"/>
    <property type="molecule type" value="Genomic_DNA"/>
</dbReference>
<dbReference type="PANTHER" id="PTHR11693:SF22">
    <property type="entry name" value="ATP SYNTHASE SUBUNIT GAMMA, MITOCHONDRIAL"/>
    <property type="match status" value="1"/>
</dbReference>
<dbReference type="Proteomes" id="UP000225706">
    <property type="component" value="Unassembled WGS sequence"/>
</dbReference>
<sequence length="347" mass="37863">MAANAVFIQGAVFRPTSCLAVRNMATLKDISLRLRSVKNIQKITKSMKMVSAAKFGKAERELRPARIYGAGASAFYEKVEIKPSEAEKTKPKNLIVVMSSDRGLCGGIHSSLVKAVKAALGEKEADDSTKIVACGEKARQLFLRTHVNQAITYSSYKSHNTFKLLVGISPTGVVTFLSKLWGGNASDKQIVKESGFLNLLEKGDSVMADKGFTIKDLLDPLGVTLNMPPRRDSNRQLPSKREGRTGRISARGLDSTDQAQQDILSTYDDLDSDVIKNYSEFSLASLLFYGMKEGACSEQSSRMTAMDSASKNAGEMIDKLTLTYNRTRQAVITRELIEIISGAAALD</sequence>
<comment type="caution">
    <text evidence="11">The sequence shown here is derived from an EMBL/GenBank/DDBJ whole genome shotgun (WGS) entry which is preliminary data.</text>
</comment>
<dbReference type="GO" id="GO:0046933">
    <property type="term" value="F:proton-transporting ATP synthase activity, rotational mechanism"/>
    <property type="evidence" value="ECO:0007669"/>
    <property type="project" value="InterPro"/>
</dbReference>
<keyword evidence="6" id="KW-0472">Membrane</keyword>
<gene>
    <name evidence="11" type="primary">ATP5C1</name>
    <name evidence="11" type="ORF">AWC38_SpisGene5580</name>
</gene>
<evidence type="ECO:0000256" key="10">
    <source>
        <dbReference type="SAM" id="MobiDB-lite"/>
    </source>
</evidence>
<dbReference type="InterPro" id="IPR000131">
    <property type="entry name" value="ATP_synth_F1_gsu"/>
</dbReference>
<organism evidence="11 12">
    <name type="scientific">Stylophora pistillata</name>
    <name type="common">Smooth cauliflower coral</name>
    <dbReference type="NCBI Taxonomy" id="50429"/>
    <lineage>
        <taxon>Eukaryota</taxon>
        <taxon>Metazoa</taxon>
        <taxon>Cnidaria</taxon>
        <taxon>Anthozoa</taxon>
        <taxon>Hexacorallia</taxon>
        <taxon>Scleractinia</taxon>
        <taxon>Astrocoeniina</taxon>
        <taxon>Pocilloporidae</taxon>
        <taxon>Stylophora</taxon>
    </lineage>
</organism>
<evidence type="ECO:0000256" key="1">
    <source>
        <dbReference type="ARBA" id="ARBA00004170"/>
    </source>
</evidence>
<evidence type="ECO:0000313" key="12">
    <source>
        <dbReference type="Proteomes" id="UP000225706"/>
    </source>
</evidence>
<keyword evidence="12" id="KW-1185">Reference proteome</keyword>
<dbReference type="GO" id="GO:0046872">
    <property type="term" value="F:metal ion binding"/>
    <property type="evidence" value="ECO:0007669"/>
    <property type="project" value="UniProtKB-KW"/>
</dbReference>
<dbReference type="PANTHER" id="PTHR11693">
    <property type="entry name" value="ATP SYNTHASE GAMMA CHAIN"/>
    <property type="match status" value="1"/>
</dbReference>
<keyword evidence="7" id="KW-0139">CF(1)</keyword>
<evidence type="ECO:0000256" key="5">
    <source>
        <dbReference type="ARBA" id="ARBA00023065"/>
    </source>
</evidence>
<dbReference type="PRINTS" id="PR00126">
    <property type="entry name" value="ATPASEGAMMA"/>
</dbReference>
<dbReference type="Gene3D" id="3.40.1380.10">
    <property type="match status" value="1"/>
</dbReference>
<evidence type="ECO:0000256" key="2">
    <source>
        <dbReference type="ARBA" id="ARBA00007681"/>
    </source>
</evidence>
<dbReference type="InterPro" id="IPR023632">
    <property type="entry name" value="ATP_synth_F1_gsu_CS"/>
</dbReference>
<protein>
    <recommendedName>
        <fullName evidence="9">F-ATPase gamma subunit</fullName>
    </recommendedName>
</protein>
<evidence type="ECO:0000256" key="4">
    <source>
        <dbReference type="ARBA" id="ARBA00022781"/>
    </source>
</evidence>
<evidence type="ECO:0000256" key="3">
    <source>
        <dbReference type="ARBA" id="ARBA00022448"/>
    </source>
</evidence>
<evidence type="ECO:0000256" key="8">
    <source>
        <dbReference type="ARBA" id="ARBA00023310"/>
    </source>
</evidence>
<dbReference type="PROSITE" id="PS00153">
    <property type="entry name" value="ATPASE_GAMMA"/>
    <property type="match status" value="1"/>
</dbReference>
<dbReference type="Gene3D" id="1.10.287.80">
    <property type="entry name" value="ATP synthase, gamma subunit, helix hairpin domain"/>
    <property type="match status" value="2"/>
</dbReference>
<evidence type="ECO:0000256" key="9">
    <source>
        <dbReference type="ARBA" id="ARBA00031066"/>
    </source>
</evidence>
<comment type="subcellular location">
    <subcellularLocation>
        <location evidence="1">Membrane</location>
        <topology evidence="1">Peripheral membrane protein</topology>
    </subcellularLocation>
</comment>
<dbReference type="CDD" id="cd12151">
    <property type="entry name" value="F1-ATPase_gamma"/>
    <property type="match status" value="1"/>
</dbReference>
<keyword evidence="8" id="KW-0066">ATP synthesis</keyword>
<dbReference type="GO" id="GO:0045259">
    <property type="term" value="C:proton-transporting ATP synthase complex"/>
    <property type="evidence" value="ECO:0007669"/>
    <property type="project" value="UniProtKB-KW"/>
</dbReference>
<dbReference type="STRING" id="50429.A0A2B4SM55"/>
<feature type="region of interest" description="Disordered" evidence="10">
    <location>
        <begin position="225"/>
        <end position="252"/>
    </location>
</feature>
<feature type="compositionally biased region" description="Basic and acidic residues" evidence="10">
    <location>
        <begin position="229"/>
        <end position="245"/>
    </location>
</feature>
<comment type="similarity">
    <text evidence="2">Belongs to the ATPase gamma chain family.</text>
</comment>
<reference evidence="12" key="1">
    <citation type="journal article" date="2017" name="bioRxiv">
        <title>Comparative analysis of the genomes of Stylophora pistillata and Acropora digitifera provides evidence for extensive differences between species of corals.</title>
        <authorList>
            <person name="Voolstra C.R."/>
            <person name="Li Y."/>
            <person name="Liew Y.J."/>
            <person name="Baumgarten S."/>
            <person name="Zoccola D."/>
            <person name="Flot J.-F."/>
            <person name="Tambutte S."/>
            <person name="Allemand D."/>
            <person name="Aranda M."/>
        </authorList>
    </citation>
    <scope>NUCLEOTIDE SEQUENCE [LARGE SCALE GENOMIC DNA]</scope>
</reference>